<gene>
    <name evidence="1" type="ORF">AN484_14690</name>
</gene>
<evidence type="ECO:0000313" key="2">
    <source>
        <dbReference type="Proteomes" id="UP000092093"/>
    </source>
</evidence>
<evidence type="ECO:0000313" key="1">
    <source>
        <dbReference type="EMBL" id="OBQ43015.1"/>
    </source>
</evidence>
<sequence length="107" mass="12811">MYALRLDGYKYRKEEGFDDYKKYKELMDGEEIKDEESLPTLFFLQRDLAKGQREAKLFKGFWTIFLKSIKLTAEIPEKYQNEKYIKQRNEIKKDLGEITKEAGKLAK</sequence>
<name>A0A1B7X0W7_APHFL</name>
<proteinExistence type="predicted"/>
<protein>
    <submittedName>
        <fullName evidence="1">Uncharacterized protein</fullName>
    </submittedName>
</protein>
<organism evidence="1 2">
    <name type="scientific">Aphanizomenon flos-aquae WA102</name>
    <dbReference type="NCBI Taxonomy" id="1710896"/>
    <lineage>
        <taxon>Bacteria</taxon>
        <taxon>Bacillati</taxon>
        <taxon>Cyanobacteriota</taxon>
        <taxon>Cyanophyceae</taxon>
        <taxon>Nostocales</taxon>
        <taxon>Aphanizomenonaceae</taxon>
        <taxon>Aphanizomenon</taxon>
    </lineage>
</organism>
<reference evidence="1 2" key="1">
    <citation type="submission" date="2015-09" db="EMBL/GenBank/DDBJ databases">
        <title>Aphanizomenon flos-aquae WA102.</title>
        <authorList>
            <person name="Driscoll C."/>
        </authorList>
    </citation>
    <scope>NUCLEOTIDE SEQUENCE [LARGE SCALE GENOMIC DNA]</scope>
    <source>
        <strain evidence="1">WA102</strain>
    </source>
</reference>
<dbReference type="AlphaFoldDB" id="A0A1B7X0W7"/>
<accession>A0A1B7X0W7</accession>
<dbReference type="Proteomes" id="UP000092093">
    <property type="component" value="Unassembled WGS sequence"/>
</dbReference>
<dbReference type="EMBL" id="LJOW01000074">
    <property type="protein sequence ID" value="OBQ43015.1"/>
    <property type="molecule type" value="Genomic_DNA"/>
</dbReference>
<comment type="caution">
    <text evidence="1">The sequence shown here is derived from an EMBL/GenBank/DDBJ whole genome shotgun (WGS) entry which is preliminary data.</text>
</comment>